<feature type="region of interest" description="Disordered" evidence="1">
    <location>
        <begin position="80"/>
        <end position="106"/>
    </location>
</feature>
<dbReference type="Proteomes" id="UP000054477">
    <property type="component" value="Unassembled WGS sequence"/>
</dbReference>
<evidence type="ECO:0000313" key="2">
    <source>
        <dbReference type="EMBL" id="KIJ99623.1"/>
    </source>
</evidence>
<accession>A0A0C9XDI7</accession>
<gene>
    <name evidence="2" type="ORF">K443DRAFT_162882</name>
</gene>
<sequence>MYNQGPVLHFCDAIPRPPQPSNKQLQKLSSHPAPQDVSKIREELEGMGDVFSRPPILFAPPPGHPAVACPTLAYGAQHSLKTSLPPSPHSSVLPPFSSGDDPWLRI</sequence>
<reference evidence="2 3" key="1">
    <citation type="submission" date="2014-04" db="EMBL/GenBank/DDBJ databases">
        <authorList>
            <consortium name="DOE Joint Genome Institute"/>
            <person name="Kuo A."/>
            <person name="Kohler A."/>
            <person name="Nagy L.G."/>
            <person name="Floudas D."/>
            <person name="Copeland A."/>
            <person name="Barry K.W."/>
            <person name="Cichocki N."/>
            <person name="Veneault-Fourrey C."/>
            <person name="LaButti K."/>
            <person name="Lindquist E.A."/>
            <person name="Lipzen A."/>
            <person name="Lundell T."/>
            <person name="Morin E."/>
            <person name="Murat C."/>
            <person name="Sun H."/>
            <person name="Tunlid A."/>
            <person name="Henrissat B."/>
            <person name="Grigoriev I.V."/>
            <person name="Hibbett D.S."/>
            <person name="Martin F."/>
            <person name="Nordberg H.P."/>
            <person name="Cantor M.N."/>
            <person name="Hua S.X."/>
        </authorList>
    </citation>
    <scope>NUCLEOTIDE SEQUENCE [LARGE SCALE GENOMIC DNA]</scope>
    <source>
        <strain evidence="2 3">LaAM-08-1</strain>
    </source>
</reference>
<dbReference type="HOGENOM" id="CLU_2223672_0_0_1"/>
<protein>
    <submittedName>
        <fullName evidence="2">Uncharacterized protein</fullName>
    </submittedName>
</protein>
<keyword evidence="3" id="KW-1185">Reference proteome</keyword>
<dbReference type="AlphaFoldDB" id="A0A0C9XDI7"/>
<name>A0A0C9XDI7_9AGAR</name>
<feature type="compositionally biased region" description="Low complexity" evidence="1">
    <location>
        <begin position="89"/>
        <end position="98"/>
    </location>
</feature>
<reference evidence="3" key="2">
    <citation type="submission" date="2015-01" db="EMBL/GenBank/DDBJ databases">
        <title>Evolutionary Origins and Diversification of the Mycorrhizal Mutualists.</title>
        <authorList>
            <consortium name="DOE Joint Genome Institute"/>
            <consortium name="Mycorrhizal Genomics Consortium"/>
            <person name="Kohler A."/>
            <person name="Kuo A."/>
            <person name="Nagy L.G."/>
            <person name="Floudas D."/>
            <person name="Copeland A."/>
            <person name="Barry K.W."/>
            <person name="Cichocki N."/>
            <person name="Veneault-Fourrey C."/>
            <person name="LaButti K."/>
            <person name="Lindquist E.A."/>
            <person name="Lipzen A."/>
            <person name="Lundell T."/>
            <person name="Morin E."/>
            <person name="Murat C."/>
            <person name="Riley R."/>
            <person name="Ohm R."/>
            <person name="Sun H."/>
            <person name="Tunlid A."/>
            <person name="Henrissat B."/>
            <person name="Grigoriev I.V."/>
            <person name="Hibbett D.S."/>
            <person name="Martin F."/>
        </authorList>
    </citation>
    <scope>NUCLEOTIDE SEQUENCE [LARGE SCALE GENOMIC DNA]</scope>
    <source>
        <strain evidence="3">LaAM-08-1</strain>
    </source>
</reference>
<dbReference type="EMBL" id="KN838643">
    <property type="protein sequence ID" value="KIJ99623.1"/>
    <property type="molecule type" value="Genomic_DNA"/>
</dbReference>
<feature type="region of interest" description="Disordered" evidence="1">
    <location>
        <begin position="11"/>
        <end position="35"/>
    </location>
</feature>
<evidence type="ECO:0000256" key="1">
    <source>
        <dbReference type="SAM" id="MobiDB-lite"/>
    </source>
</evidence>
<organism evidence="2 3">
    <name type="scientific">Laccaria amethystina LaAM-08-1</name>
    <dbReference type="NCBI Taxonomy" id="1095629"/>
    <lineage>
        <taxon>Eukaryota</taxon>
        <taxon>Fungi</taxon>
        <taxon>Dikarya</taxon>
        <taxon>Basidiomycota</taxon>
        <taxon>Agaricomycotina</taxon>
        <taxon>Agaricomycetes</taxon>
        <taxon>Agaricomycetidae</taxon>
        <taxon>Agaricales</taxon>
        <taxon>Agaricineae</taxon>
        <taxon>Hydnangiaceae</taxon>
        <taxon>Laccaria</taxon>
    </lineage>
</organism>
<evidence type="ECO:0000313" key="3">
    <source>
        <dbReference type="Proteomes" id="UP000054477"/>
    </source>
</evidence>
<proteinExistence type="predicted"/>